<dbReference type="PROSITE" id="PS51257">
    <property type="entry name" value="PROKAR_LIPOPROTEIN"/>
    <property type="match status" value="1"/>
</dbReference>
<gene>
    <name evidence="1" type="ORF">M8T91_09760</name>
</gene>
<dbReference type="Proteomes" id="UP001321520">
    <property type="component" value="Chromosome"/>
</dbReference>
<sequence>MKFFMVLICIILTACNEGLVKPSSIPINLNTIEIKSYDVINTSGTYKIELSYNIDKYDVEKNWYVCGVKQLFNGAPIFGTQFSRCQIKEATGETHIIWKPKKKHEELAIVWVKSAEDKSAKSPEKKIIDVLPPYELVVELFQSSNSEKCNITEARPFGRCPYRQLAESNIGLIGS</sequence>
<evidence type="ECO:0000313" key="1">
    <source>
        <dbReference type="EMBL" id="WKD48225.1"/>
    </source>
</evidence>
<reference evidence="1 2" key="1">
    <citation type="submission" date="2022-05" db="EMBL/GenBank/DDBJ databases">
        <title>Microbulbifer sp. nov., isolated from sponge.</title>
        <authorList>
            <person name="Gao L."/>
        </authorList>
    </citation>
    <scope>NUCLEOTIDE SEQUENCE [LARGE SCALE GENOMIC DNA]</scope>
    <source>
        <strain evidence="1 2">MI-G</strain>
    </source>
</reference>
<dbReference type="EMBL" id="CP098023">
    <property type="protein sequence ID" value="WKD48225.1"/>
    <property type="molecule type" value="Genomic_DNA"/>
</dbReference>
<protein>
    <recommendedName>
        <fullName evidence="3">Lipoprotein</fullName>
    </recommendedName>
</protein>
<proteinExistence type="predicted"/>
<keyword evidence="2" id="KW-1185">Reference proteome</keyword>
<dbReference type="RefSeq" id="WP_301413891.1">
    <property type="nucleotide sequence ID" value="NZ_CP098023.1"/>
</dbReference>
<evidence type="ECO:0008006" key="3">
    <source>
        <dbReference type="Google" id="ProtNLM"/>
    </source>
</evidence>
<accession>A0ABY9E5C8</accession>
<organism evidence="1 2">
    <name type="scientific">Microbulbifer spongiae</name>
    <dbReference type="NCBI Taxonomy" id="2944933"/>
    <lineage>
        <taxon>Bacteria</taxon>
        <taxon>Pseudomonadati</taxon>
        <taxon>Pseudomonadota</taxon>
        <taxon>Gammaproteobacteria</taxon>
        <taxon>Cellvibrionales</taxon>
        <taxon>Microbulbiferaceae</taxon>
        <taxon>Microbulbifer</taxon>
    </lineage>
</organism>
<evidence type="ECO:0000313" key="2">
    <source>
        <dbReference type="Proteomes" id="UP001321520"/>
    </source>
</evidence>
<name>A0ABY9E5C8_9GAMM</name>